<feature type="transmembrane region" description="Helical" evidence="13">
    <location>
        <begin position="68"/>
        <end position="85"/>
    </location>
</feature>
<sequence>MTEPEAGFPGRDGPRREEGVRVEGQFTPERMNALTDGVYAIVLTLLVLELRLPETDESILMLMQDNARVFTAWLISFLLIARFWLVHHAVTARLRKCLLVTLVLNFAVLGLVSLVPFSTDVIGTERIVEPWSTIVFAVNVGLMSLSLGLLAAHALREPQLRHPDEPTAALNRHRSHHLYVLPAVATATILFAFVRPFLAIGVLLAEFVVVVVWGLWRFRTRTRLDGTRTHASAEGQS</sequence>
<keyword evidence="11" id="KW-0407">Ion channel</keyword>
<evidence type="ECO:0000256" key="3">
    <source>
        <dbReference type="ARBA" id="ARBA00022448"/>
    </source>
</evidence>
<keyword evidence="15" id="KW-1185">Reference proteome</keyword>
<keyword evidence="10 13" id="KW-0472">Membrane</keyword>
<evidence type="ECO:0000256" key="5">
    <source>
        <dbReference type="ARBA" id="ARBA00022692"/>
    </source>
</evidence>
<proteinExistence type="inferred from homology"/>
<reference evidence="14 15" key="1">
    <citation type="journal article" date="2019" name="Int. J. Syst. Evol. Microbiol.">
        <title>The Global Catalogue of Microorganisms (GCM) 10K type strain sequencing project: providing services to taxonomists for standard genome sequencing and annotation.</title>
        <authorList>
            <consortium name="The Broad Institute Genomics Platform"/>
            <consortium name="The Broad Institute Genome Sequencing Center for Infectious Disease"/>
            <person name="Wu L."/>
            <person name="Ma J."/>
        </authorList>
    </citation>
    <scope>NUCLEOTIDE SEQUENCE [LARGE SCALE GENOMIC DNA]</scope>
    <source>
        <strain evidence="14 15">JCM 14326</strain>
    </source>
</reference>
<dbReference type="Proteomes" id="UP001501094">
    <property type="component" value="Unassembled WGS sequence"/>
</dbReference>
<name>A0ABN2NBG9_9MICO</name>
<evidence type="ECO:0000256" key="10">
    <source>
        <dbReference type="ARBA" id="ARBA00023136"/>
    </source>
</evidence>
<dbReference type="PANTHER" id="PTHR31462:SF5">
    <property type="entry name" value="ENDOSOMAL_LYSOSOMAL PROTON CHANNEL TMEM175"/>
    <property type="match status" value="1"/>
</dbReference>
<evidence type="ECO:0000256" key="1">
    <source>
        <dbReference type="ARBA" id="ARBA00004141"/>
    </source>
</evidence>
<dbReference type="RefSeq" id="WP_344101699.1">
    <property type="nucleotide sequence ID" value="NZ_BAAANL010000003.1"/>
</dbReference>
<feature type="transmembrane region" description="Helical" evidence="13">
    <location>
        <begin position="200"/>
        <end position="218"/>
    </location>
</feature>
<comment type="catalytic activity">
    <reaction evidence="12">
        <text>K(+)(in) = K(+)(out)</text>
        <dbReference type="Rhea" id="RHEA:29463"/>
        <dbReference type="ChEBI" id="CHEBI:29103"/>
    </reaction>
</comment>
<evidence type="ECO:0000256" key="2">
    <source>
        <dbReference type="ARBA" id="ARBA00006920"/>
    </source>
</evidence>
<comment type="caution">
    <text evidence="14">The sequence shown here is derived from an EMBL/GenBank/DDBJ whole genome shotgun (WGS) entry which is preliminary data.</text>
</comment>
<dbReference type="InterPro" id="IPR010617">
    <property type="entry name" value="TMEM175-like"/>
</dbReference>
<organism evidence="14 15">
    <name type="scientific">Myceligenerans crystallogenes</name>
    <dbReference type="NCBI Taxonomy" id="316335"/>
    <lineage>
        <taxon>Bacteria</taxon>
        <taxon>Bacillati</taxon>
        <taxon>Actinomycetota</taxon>
        <taxon>Actinomycetes</taxon>
        <taxon>Micrococcales</taxon>
        <taxon>Promicromonosporaceae</taxon>
        <taxon>Myceligenerans</taxon>
    </lineage>
</organism>
<dbReference type="Pfam" id="PF06736">
    <property type="entry name" value="TMEM175"/>
    <property type="match status" value="1"/>
</dbReference>
<gene>
    <name evidence="14" type="ORF">GCM10009751_17660</name>
</gene>
<keyword evidence="7" id="KW-0630">Potassium</keyword>
<keyword evidence="3" id="KW-0813">Transport</keyword>
<evidence type="ECO:0000256" key="6">
    <source>
        <dbReference type="ARBA" id="ARBA00022826"/>
    </source>
</evidence>
<evidence type="ECO:0000256" key="4">
    <source>
        <dbReference type="ARBA" id="ARBA00022538"/>
    </source>
</evidence>
<keyword evidence="4" id="KW-0633">Potassium transport</keyword>
<keyword evidence="9" id="KW-0406">Ion transport</keyword>
<protein>
    <recommendedName>
        <fullName evidence="16">DUF1211 domain-containing protein</fullName>
    </recommendedName>
</protein>
<keyword evidence="5 13" id="KW-0812">Transmembrane</keyword>
<keyword evidence="6" id="KW-0631">Potassium channel</keyword>
<dbReference type="EMBL" id="BAAANL010000003">
    <property type="protein sequence ID" value="GAA1860545.1"/>
    <property type="molecule type" value="Genomic_DNA"/>
</dbReference>
<feature type="transmembrane region" description="Helical" evidence="13">
    <location>
        <begin position="97"/>
        <end position="119"/>
    </location>
</feature>
<evidence type="ECO:0000313" key="14">
    <source>
        <dbReference type="EMBL" id="GAA1860545.1"/>
    </source>
</evidence>
<accession>A0ABN2NBG9</accession>
<comment type="subcellular location">
    <subcellularLocation>
        <location evidence="1">Membrane</location>
        <topology evidence="1">Multi-pass membrane protein</topology>
    </subcellularLocation>
</comment>
<evidence type="ECO:0000256" key="13">
    <source>
        <dbReference type="SAM" id="Phobius"/>
    </source>
</evidence>
<evidence type="ECO:0000256" key="7">
    <source>
        <dbReference type="ARBA" id="ARBA00022958"/>
    </source>
</evidence>
<evidence type="ECO:0000256" key="12">
    <source>
        <dbReference type="ARBA" id="ARBA00034430"/>
    </source>
</evidence>
<evidence type="ECO:0000313" key="15">
    <source>
        <dbReference type="Proteomes" id="UP001501094"/>
    </source>
</evidence>
<comment type="similarity">
    <text evidence="2">Belongs to the TMEM175 family.</text>
</comment>
<evidence type="ECO:0000256" key="9">
    <source>
        <dbReference type="ARBA" id="ARBA00023065"/>
    </source>
</evidence>
<feature type="transmembrane region" description="Helical" evidence="13">
    <location>
        <begin position="131"/>
        <end position="155"/>
    </location>
</feature>
<keyword evidence="8 13" id="KW-1133">Transmembrane helix</keyword>
<feature type="transmembrane region" description="Helical" evidence="13">
    <location>
        <begin position="176"/>
        <end position="194"/>
    </location>
</feature>
<dbReference type="PANTHER" id="PTHR31462">
    <property type="entry name" value="ENDOSOMAL/LYSOSOMAL POTASSIUM CHANNEL TMEM175"/>
    <property type="match status" value="1"/>
</dbReference>
<evidence type="ECO:0000256" key="11">
    <source>
        <dbReference type="ARBA" id="ARBA00023303"/>
    </source>
</evidence>
<evidence type="ECO:0000256" key="8">
    <source>
        <dbReference type="ARBA" id="ARBA00022989"/>
    </source>
</evidence>
<evidence type="ECO:0008006" key="16">
    <source>
        <dbReference type="Google" id="ProtNLM"/>
    </source>
</evidence>